<protein>
    <submittedName>
        <fullName evidence="7">28S ribosomal protein S24, mitochondrial</fullName>
    </submittedName>
</protein>
<comment type="similarity">
    <text evidence="2">Belongs to the universal ribosomal protein uS3 family.</text>
</comment>
<comment type="subcellular location">
    <subcellularLocation>
        <location evidence="1">Mitochondrion</location>
    </subcellularLocation>
</comment>
<dbReference type="OrthoDB" id="5950413at2759"/>
<organism evidence="7 8">
    <name type="scientific">Chionoecetes opilio</name>
    <name type="common">Atlantic snow crab</name>
    <name type="synonym">Cancer opilio</name>
    <dbReference type="NCBI Taxonomy" id="41210"/>
    <lineage>
        <taxon>Eukaryota</taxon>
        <taxon>Metazoa</taxon>
        <taxon>Ecdysozoa</taxon>
        <taxon>Arthropoda</taxon>
        <taxon>Crustacea</taxon>
        <taxon>Multicrustacea</taxon>
        <taxon>Malacostraca</taxon>
        <taxon>Eumalacostraca</taxon>
        <taxon>Eucarida</taxon>
        <taxon>Decapoda</taxon>
        <taxon>Pleocyemata</taxon>
        <taxon>Brachyura</taxon>
        <taxon>Eubrachyura</taxon>
        <taxon>Majoidea</taxon>
        <taxon>Majidae</taxon>
        <taxon>Chionoecetes</taxon>
    </lineage>
</organism>
<dbReference type="GO" id="GO:0005840">
    <property type="term" value="C:ribosome"/>
    <property type="evidence" value="ECO:0007669"/>
    <property type="project" value="UniProtKB-KW"/>
</dbReference>
<evidence type="ECO:0000256" key="2">
    <source>
        <dbReference type="ARBA" id="ARBA00010761"/>
    </source>
</evidence>
<accession>A0A8J4XQ51</accession>
<dbReference type="PANTHER" id="PTHR21244:SF1">
    <property type="entry name" value="SMALL RIBOSOMAL SUBUNIT PROTEIN US3M"/>
    <property type="match status" value="1"/>
</dbReference>
<dbReference type="GO" id="GO:1990904">
    <property type="term" value="C:ribonucleoprotein complex"/>
    <property type="evidence" value="ECO:0007669"/>
    <property type="project" value="UniProtKB-KW"/>
</dbReference>
<evidence type="ECO:0000256" key="5">
    <source>
        <dbReference type="ARBA" id="ARBA00023128"/>
    </source>
</evidence>
<keyword evidence="4 7" id="KW-0689">Ribosomal protein</keyword>
<keyword evidence="6" id="KW-0687">Ribonucleoprotein</keyword>
<sequence length="210" mass="24500">MSKAKKYEYFFETTQGFWVAARQVPPPSPPRKLERHPVFDIDGSTKPLLSSWHKAAQCIAPGAASQGLHTTPMARKAQAGRYRVTRNRSRPLTYEMANQPFQIAHRKAWNSWNTTTLYEGMREPETVVEDIFIRKFMTGTWHNLFVSEVIIKRQHNMIRIAGIVQQKIAAQKMYFLTGYCEELLSYWLKCPIKLELQTVKDKENVIYKYI</sequence>
<reference evidence="7" key="1">
    <citation type="submission" date="2020-07" db="EMBL/GenBank/DDBJ databases">
        <title>The High-quality genome of the commercially important snow crab, Chionoecetes opilio.</title>
        <authorList>
            <person name="Jeong J.-H."/>
            <person name="Ryu S."/>
        </authorList>
    </citation>
    <scope>NUCLEOTIDE SEQUENCE</scope>
    <source>
        <strain evidence="7">MADBK_172401_WGS</strain>
        <tissue evidence="7">Digestive gland</tissue>
    </source>
</reference>
<evidence type="ECO:0000256" key="6">
    <source>
        <dbReference type="ARBA" id="ARBA00023274"/>
    </source>
</evidence>
<keyword evidence="5" id="KW-0496">Mitochondrion</keyword>
<dbReference type="AlphaFoldDB" id="A0A8J4XQ51"/>
<dbReference type="EMBL" id="JACEEZ010023220">
    <property type="protein sequence ID" value="KAG0711582.1"/>
    <property type="molecule type" value="Genomic_DNA"/>
</dbReference>
<evidence type="ECO:0000313" key="8">
    <source>
        <dbReference type="Proteomes" id="UP000770661"/>
    </source>
</evidence>
<dbReference type="Proteomes" id="UP000770661">
    <property type="component" value="Unassembled WGS sequence"/>
</dbReference>
<name>A0A8J4XQ51_CHIOP</name>
<keyword evidence="8" id="KW-1185">Reference proteome</keyword>
<dbReference type="InterPro" id="IPR026146">
    <property type="entry name" value="Ribosomal_uS3m"/>
</dbReference>
<dbReference type="GO" id="GO:0006412">
    <property type="term" value="P:translation"/>
    <property type="evidence" value="ECO:0007669"/>
    <property type="project" value="TreeGrafter"/>
</dbReference>
<proteinExistence type="inferred from homology"/>
<keyword evidence="3" id="KW-0809">Transit peptide</keyword>
<dbReference type="GO" id="GO:0005739">
    <property type="term" value="C:mitochondrion"/>
    <property type="evidence" value="ECO:0007669"/>
    <property type="project" value="UniProtKB-SubCell"/>
</dbReference>
<evidence type="ECO:0000256" key="1">
    <source>
        <dbReference type="ARBA" id="ARBA00004173"/>
    </source>
</evidence>
<evidence type="ECO:0000313" key="7">
    <source>
        <dbReference type="EMBL" id="KAG0711582.1"/>
    </source>
</evidence>
<gene>
    <name evidence="7" type="primary">mRpS24</name>
    <name evidence="7" type="ORF">GWK47_020329</name>
</gene>
<evidence type="ECO:0000256" key="4">
    <source>
        <dbReference type="ARBA" id="ARBA00022980"/>
    </source>
</evidence>
<comment type="caution">
    <text evidence="7">The sequence shown here is derived from an EMBL/GenBank/DDBJ whole genome shotgun (WGS) entry which is preliminary data.</text>
</comment>
<dbReference type="Pfam" id="PF14955">
    <property type="entry name" value="MRP-S24"/>
    <property type="match status" value="1"/>
</dbReference>
<evidence type="ECO:0000256" key="3">
    <source>
        <dbReference type="ARBA" id="ARBA00022946"/>
    </source>
</evidence>
<dbReference type="PANTHER" id="PTHR21244">
    <property type="entry name" value="MITOCHONDRIAL 28S RIBOSOMAL PROTEIN S24"/>
    <property type="match status" value="1"/>
</dbReference>